<evidence type="ECO:0000313" key="2">
    <source>
        <dbReference type="EMBL" id="GFX87051.1"/>
    </source>
</evidence>
<organism evidence="2 3">
    <name type="scientific">Trichonephila clavipes</name>
    <name type="common">Golden silk orbweaver</name>
    <name type="synonym">Nephila clavipes</name>
    <dbReference type="NCBI Taxonomy" id="2585209"/>
    <lineage>
        <taxon>Eukaryota</taxon>
        <taxon>Metazoa</taxon>
        <taxon>Ecdysozoa</taxon>
        <taxon>Arthropoda</taxon>
        <taxon>Chelicerata</taxon>
        <taxon>Arachnida</taxon>
        <taxon>Araneae</taxon>
        <taxon>Araneomorphae</taxon>
        <taxon>Entelegynae</taxon>
        <taxon>Araneoidea</taxon>
        <taxon>Nephilidae</taxon>
        <taxon>Trichonephila</taxon>
    </lineage>
</organism>
<accession>A0A8X6R880</accession>
<dbReference type="EMBL" id="BMAU01021021">
    <property type="protein sequence ID" value="GFX87051.1"/>
    <property type="molecule type" value="Genomic_DNA"/>
</dbReference>
<comment type="caution">
    <text evidence="2">The sequence shown here is derived from an EMBL/GenBank/DDBJ whole genome shotgun (WGS) entry which is preliminary data.</text>
</comment>
<sequence>MPNTSRYNLRHRKGAKVESRPSSVKRIQQEAPVRSEKGNREQQYNPYTEEQRSDCRSTRSRRCQQQHCQERTGEVNRRRSHSLEVLVGDVNYKTLKSGCMRKKIELSLLSNSPRSNKTPMIWLNTNEEETQCPPPNKSAPSVVTEQLLKQQDTTFGMKINRDGAKTNHYCDNCHDTEITRSHIFSYPASLVSLQNIAVFVADGHHPPLRQCRRSVVEVQDNVEVVFRSHDKI</sequence>
<reference evidence="2" key="1">
    <citation type="submission" date="2020-08" db="EMBL/GenBank/DDBJ databases">
        <title>Multicomponent nature underlies the extraordinary mechanical properties of spider dragline silk.</title>
        <authorList>
            <person name="Kono N."/>
            <person name="Nakamura H."/>
            <person name="Mori M."/>
            <person name="Yoshida Y."/>
            <person name="Ohtoshi R."/>
            <person name="Malay A.D."/>
            <person name="Moran D.A.P."/>
            <person name="Tomita M."/>
            <person name="Numata K."/>
            <person name="Arakawa K."/>
        </authorList>
    </citation>
    <scope>NUCLEOTIDE SEQUENCE</scope>
</reference>
<gene>
    <name evidence="2" type="ORF">TNCV_2636911</name>
</gene>
<proteinExistence type="predicted"/>
<dbReference type="AlphaFoldDB" id="A0A8X6R880"/>
<protein>
    <submittedName>
        <fullName evidence="2">Uncharacterized protein</fullName>
    </submittedName>
</protein>
<name>A0A8X6R880_TRICX</name>
<evidence type="ECO:0000313" key="3">
    <source>
        <dbReference type="Proteomes" id="UP000887159"/>
    </source>
</evidence>
<keyword evidence="3" id="KW-1185">Reference proteome</keyword>
<evidence type="ECO:0000256" key="1">
    <source>
        <dbReference type="SAM" id="MobiDB-lite"/>
    </source>
</evidence>
<dbReference type="Proteomes" id="UP000887159">
    <property type="component" value="Unassembled WGS sequence"/>
</dbReference>
<feature type="region of interest" description="Disordered" evidence="1">
    <location>
        <begin position="1"/>
        <end position="59"/>
    </location>
</feature>